<evidence type="ECO:0000313" key="3">
    <source>
        <dbReference type="Proteomes" id="UP001501598"/>
    </source>
</evidence>
<dbReference type="EMBL" id="BAABGT010000007">
    <property type="protein sequence ID" value="GAA4536876.1"/>
    <property type="molecule type" value="Genomic_DNA"/>
</dbReference>
<comment type="caution">
    <text evidence="2">The sequence shown here is derived from an EMBL/GenBank/DDBJ whole genome shotgun (WGS) entry which is preliminary data.</text>
</comment>
<evidence type="ECO:0008006" key="4">
    <source>
        <dbReference type="Google" id="ProtNLM"/>
    </source>
</evidence>
<keyword evidence="3" id="KW-1185">Reference proteome</keyword>
<sequence>MRAREVCVHAVDLDGGVTFADLPEPFCAALLDDVARWRGARPGPALVLVTPDGVREIPGEGEPSRVELRSPPPRPG</sequence>
<dbReference type="RefSeq" id="WP_345412122.1">
    <property type="nucleotide sequence ID" value="NZ_BAABGT010000007.1"/>
</dbReference>
<name>A0ABP8RF03_9PSEU</name>
<dbReference type="Proteomes" id="UP001501598">
    <property type="component" value="Unassembled WGS sequence"/>
</dbReference>
<organism evidence="2 3">
    <name type="scientific">Pseudonocardia xishanensis</name>
    <dbReference type="NCBI Taxonomy" id="630995"/>
    <lineage>
        <taxon>Bacteria</taxon>
        <taxon>Bacillati</taxon>
        <taxon>Actinomycetota</taxon>
        <taxon>Actinomycetes</taxon>
        <taxon>Pseudonocardiales</taxon>
        <taxon>Pseudonocardiaceae</taxon>
        <taxon>Pseudonocardia</taxon>
    </lineage>
</organism>
<feature type="compositionally biased region" description="Basic and acidic residues" evidence="1">
    <location>
        <begin position="54"/>
        <end position="68"/>
    </location>
</feature>
<protein>
    <recommendedName>
        <fullName evidence="4">Barstar (Barnase inhibitor)</fullName>
    </recommendedName>
</protein>
<feature type="region of interest" description="Disordered" evidence="1">
    <location>
        <begin position="54"/>
        <end position="76"/>
    </location>
</feature>
<evidence type="ECO:0000313" key="2">
    <source>
        <dbReference type="EMBL" id="GAA4536876.1"/>
    </source>
</evidence>
<accession>A0ABP8RF03</accession>
<gene>
    <name evidence="2" type="ORF">GCM10023175_04370</name>
</gene>
<reference evidence="3" key="1">
    <citation type="journal article" date="2019" name="Int. J. Syst. Evol. Microbiol.">
        <title>The Global Catalogue of Microorganisms (GCM) 10K type strain sequencing project: providing services to taxonomists for standard genome sequencing and annotation.</title>
        <authorList>
            <consortium name="The Broad Institute Genomics Platform"/>
            <consortium name="The Broad Institute Genome Sequencing Center for Infectious Disease"/>
            <person name="Wu L."/>
            <person name="Ma J."/>
        </authorList>
    </citation>
    <scope>NUCLEOTIDE SEQUENCE [LARGE SCALE GENOMIC DNA]</scope>
    <source>
        <strain evidence="3">JCM 17906</strain>
    </source>
</reference>
<evidence type="ECO:0000256" key="1">
    <source>
        <dbReference type="SAM" id="MobiDB-lite"/>
    </source>
</evidence>
<proteinExistence type="predicted"/>